<evidence type="ECO:0000313" key="3">
    <source>
        <dbReference type="Proteomes" id="UP001589610"/>
    </source>
</evidence>
<gene>
    <name evidence="2" type="ORF">ACFFRH_25330</name>
</gene>
<dbReference type="RefSeq" id="WP_344748587.1">
    <property type="nucleotide sequence ID" value="NZ_BAAAWW010000162.1"/>
</dbReference>
<proteinExistence type="predicted"/>
<evidence type="ECO:0000313" key="2">
    <source>
        <dbReference type="EMBL" id="MFB9678817.1"/>
    </source>
</evidence>
<feature type="region of interest" description="Disordered" evidence="1">
    <location>
        <begin position="1"/>
        <end position="47"/>
    </location>
</feature>
<feature type="compositionally biased region" description="Basic and acidic residues" evidence="1">
    <location>
        <begin position="14"/>
        <end position="35"/>
    </location>
</feature>
<comment type="caution">
    <text evidence="2">The sequence shown here is derived from an EMBL/GenBank/DDBJ whole genome shotgun (WGS) entry which is preliminary data.</text>
</comment>
<accession>A0ABV5TI75</accession>
<protein>
    <submittedName>
        <fullName evidence="2">Uncharacterized protein</fullName>
    </submittedName>
</protein>
<evidence type="ECO:0000256" key="1">
    <source>
        <dbReference type="SAM" id="MobiDB-lite"/>
    </source>
</evidence>
<reference evidence="2 3" key="1">
    <citation type="submission" date="2024-09" db="EMBL/GenBank/DDBJ databases">
        <authorList>
            <person name="Sun Q."/>
            <person name="Mori K."/>
        </authorList>
    </citation>
    <scope>NUCLEOTIDE SEQUENCE [LARGE SCALE GENOMIC DNA]</scope>
    <source>
        <strain evidence="2 3">JCM 3028</strain>
    </source>
</reference>
<dbReference type="EMBL" id="JBHMBS010000012">
    <property type="protein sequence ID" value="MFB9678817.1"/>
    <property type="molecule type" value="Genomic_DNA"/>
</dbReference>
<organism evidence="2 3">
    <name type="scientific">Streptosporangium vulgare</name>
    <dbReference type="NCBI Taxonomy" id="46190"/>
    <lineage>
        <taxon>Bacteria</taxon>
        <taxon>Bacillati</taxon>
        <taxon>Actinomycetota</taxon>
        <taxon>Actinomycetes</taxon>
        <taxon>Streptosporangiales</taxon>
        <taxon>Streptosporangiaceae</taxon>
        <taxon>Streptosporangium</taxon>
    </lineage>
</organism>
<keyword evidence="3" id="KW-1185">Reference proteome</keyword>
<sequence>MTKFQPAAGSPQESGEKIESAENRDERFETQDLGHARTALNSPVQRP</sequence>
<name>A0ABV5TI75_9ACTN</name>
<dbReference type="Proteomes" id="UP001589610">
    <property type="component" value="Unassembled WGS sequence"/>
</dbReference>